<keyword evidence="2" id="KW-1185">Reference proteome</keyword>
<dbReference type="Pfam" id="PF02575">
    <property type="entry name" value="YbaB_DNA_bd"/>
    <property type="match status" value="1"/>
</dbReference>
<reference evidence="2" key="1">
    <citation type="journal article" date="2019" name="Int. J. Syst. Evol. Microbiol.">
        <title>The Global Catalogue of Microorganisms (GCM) 10K type strain sequencing project: providing services to taxonomists for standard genome sequencing and annotation.</title>
        <authorList>
            <consortium name="The Broad Institute Genomics Platform"/>
            <consortium name="The Broad Institute Genome Sequencing Center for Infectious Disease"/>
            <person name="Wu L."/>
            <person name="Ma J."/>
        </authorList>
    </citation>
    <scope>NUCLEOTIDE SEQUENCE [LARGE SCALE GENOMIC DNA]</scope>
    <source>
        <strain evidence="2">CCUG 53903</strain>
    </source>
</reference>
<dbReference type="Proteomes" id="UP001596058">
    <property type="component" value="Unassembled WGS sequence"/>
</dbReference>
<dbReference type="InterPro" id="IPR004401">
    <property type="entry name" value="YbaB/EbfC"/>
</dbReference>
<dbReference type="Gene3D" id="3.30.1310.10">
    <property type="entry name" value="Nucleoid-associated protein YbaB-like domain"/>
    <property type="match status" value="1"/>
</dbReference>
<name>A0ABW1CCY2_9ACTN</name>
<dbReference type="EMBL" id="JBHSPA010000005">
    <property type="protein sequence ID" value="MFC5822750.1"/>
    <property type="molecule type" value="Genomic_DNA"/>
</dbReference>
<protein>
    <submittedName>
        <fullName evidence="1">YbaB/EbfC family nucleoid-associated protein</fullName>
    </submittedName>
</protein>
<comment type="caution">
    <text evidence="1">The sequence shown here is derived from an EMBL/GenBank/DDBJ whole genome shotgun (WGS) entry which is preliminary data.</text>
</comment>
<dbReference type="InterPro" id="IPR036894">
    <property type="entry name" value="YbaB-like_sf"/>
</dbReference>
<proteinExistence type="predicted"/>
<evidence type="ECO:0000313" key="2">
    <source>
        <dbReference type="Proteomes" id="UP001596058"/>
    </source>
</evidence>
<gene>
    <name evidence="1" type="ORF">ACFPZ3_02670</name>
</gene>
<dbReference type="SUPFAM" id="SSF82607">
    <property type="entry name" value="YbaB-like"/>
    <property type="match status" value="1"/>
</dbReference>
<organism evidence="1 2">
    <name type="scientific">Nonomuraea insulae</name>
    <dbReference type="NCBI Taxonomy" id="1616787"/>
    <lineage>
        <taxon>Bacteria</taxon>
        <taxon>Bacillati</taxon>
        <taxon>Actinomycetota</taxon>
        <taxon>Actinomycetes</taxon>
        <taxon>Streptosporangiales</taxon>
        <taxon>Streptosporangiaceae</taxon>
        <taxon>Nonomuraea</taxon>
    </lineage>
</organism>
<dbReference type="RefSeq" id="WP_379512296.1">
    <property type="nucleotide sequence ID" value="NZ_JBHSPA010000005.1"/>
</dbReference>
<evidence type="ECO:0000313" key="1">
    <source>
        <dbReference type="EMBL" id="MFC5822750.1"/>
    </source>
</evidence>
<sequence length="128" mass="13565">MFGYEIDPRNIRPQDVDRATEQARQAEEALADVDGLLAEITGTGGTNGGHVSATVNAEGRILEVTVGQQAVRKGADALREAILAAVGDAQSDAQSQVDALLREQLQQAVPGLTLDPAELQRHLGRLLD</sequence>
<accession>A0ABW1CCY2</accession>